<reference evidence="13" key="1">
    <citation type="submission" date="2025-08" db="UniProtKB">
        <authorList>
            <consortium name="RefSeq"/>
        </authorList>
    </citation>
    <scope>IDENTIFICATION</scope>
</reference>
<evidence type="ECO:0000256" key="6">
    <source>
        <dbReference type="ARBA" id="ARBA00022989"/>
    </source>
</evidence>
<comment type="subcellular location">
    <subcellularLocation>
        <location evidence="1 10">Cell membrane</location>
        <topology evidence="1 10">Multi-pass membrane protein</topology>
    </subcellularLocation>
</comment>
<evidence type="ECO:0000256" key="3">
    <source>
        <dbReference type="ARBA" id="ARBA00022606"/>
    </source>
</evidence>
<protein>
    <recommendedName>
        <fullName evidence="10">Olfactory receptor</fullName>
    </recommendedName>
</protein>
<keyword evidence="6 10" id="KW-1133">Transmembrane helix</keyword>
<dbReference type="GeneID" id="107116394"/>
<evidence type="ECO:0000256" key="1">
    <source>
        <dbReference type="ARBA" id="ARBA00004651"/>
    </source>
</evidence>
<feature type="transmembrane region" description="Helical" evidence="10">
    <location>
        <begin position="138"/>
        <end position="160"/>
    </location>
</feature>
<gene>
    <name evidence="13" type="primary">LOC107116394</name>
</gene>
<keyword evidence="12" id="KW-1185">Reference proteome</keyword>
<evidence type="ECO:0000256" key="5">
    <source>
        <dbReference type="ARBA" id="ARBA00022725"/>
    </source>
</evidence>
<dbReference type="InterPro" id="IPR000725">
    <property type="entry name" value="Olfact_rcpt"/>
</dbReference>
<evidence type="ECO:0000259" key="11">
    <source>
        <dbReference type="PROSITE" id="PS50262"/>
    </source>
</evidence>
<keyword evidence="5 10" id="KW-0552">Olfaction</keyword>
<feature type="transmembrane region" description="Helical" evidence="10">
    <location>
        <begin position="311"/>
        <end position="330"/>
    </location>
</feature>
<feature type="domain" description="G-protein coupled receptors family 1 profile" evidence="11">
    <location>
        <begin position="81"/>
        <end position="328"/>
    </location>
</feature>
<feature type="transmembrane region" description="Helical" evidence="10">
    <location>
        <begin position="100"/>
        <end position="118"/>
    </location>
</feature>
<dbReference type="InterPro" id="IPR017452">
    <property type="entry name" value="GPCR_Rhodpsn_7TM"/>
</dbReference>
<feature type="transmembrane region" description="Helical" evidence="10">
    <location>
        <begin position="65"/>
        <end position="88"/>
    </location>
</feature>
<dbReference type="PRINTS" id="PR00245">
    <property type="entry name" value="OLFACTORYR"/>
</dbReference>
<feature type="transmembrane region" description="Helical" evidence="10">
    <location>
        <begin position="243"/>
        <end position="265"/>
    </location>
</feature>
<comment type="similarity">
    <text evidence="9">Belongs to the G-protein coupled receptor 1 family.</text>
</comment>
<evidence type="ECO:0000256" key="8">
    <source>
        <dbReference type="ARBA" id="ARBA00023224"/>
    </source>
</evidence>
<accession>A0ABM1KJ94</accession>
<evidence type="ECO:0000313" key="13">
    <source>
        <dbReference type="RefSeq" id="XP_015273781.1"/>
    </source>
</evidence>
<keyword evidence="8 9" id="KW-0807">Transducer</keyword>
<evidence type="ECO:0000256" key="2">
    <source>
        <dbReference type="ARBA" id="ARBA00022475"/>
    </source>
</evidence>
<feature type="transmembrane region" description="Helical" evidence="10">
    <location>
        <begin position="181"/>
        <end position="202"/>
    </location>
</feature>
<sequence length="349" mass="38877">MSPSILRSPKMLLEPAPSGIRGYYVSLKTTVRWKTTWTIVLMKQGSSYPEIFLLTGLSSQPHMRLVLFVVFSILYLITILGNGLIVLLTIADSHLQTPMYFFLGNLSLVDICYTSSTIPQMLAHSFTKRPTITNARCFIQMCISLFLGVAECILLAVMAYDRYVAICSPLHYTLIMNRKMCGWLAAISWVLAFLLTVVPSFAMKIQLCGHNVIDHFMCEVQAVVKLACSDISANVGLMSGSSVFTLLVPFAFILVTYGRISVTVLRIRSEQSWKKALSTCGSHLTVVGIFYGTAMVMYLRPQSRSSEQDKYLAIMYVVVTPMLNPLIYSLRNKDVKLALGRIMGGKKGT</sequence>
<keyword evidence="3 10" id="KW-0716">Sensory transduction</keyword>
<dbReference type="Pfam" id="PF13853">
    <property type="entry name" value="7tm_4"/>
    <property type="match status" value="1"/>
</dbReference>
<dbReference type="SUPFAM" id="SSF81321">
    <property type="entry name" value="Family A G protein-coupled receptor-like"/>
    <property type="match status" value="1"/>
</dbReference>
<organism evidence="12 13">
    <name type="scientific">Gekko japonicus</name>
    <name type="common">Schlegel's Japanese gecko</name>
    <dbReference type="NCBI Taxonomy" id="146911"/>
    <lineage>
        <taxon>Eukaryota</taxon>
        <taxon>Metazoa</taxon>
        <taxon>Chordata</taxon>
        <taxon>Craniata</taxon>
        <taxon>Vertebrata</taxon>
        <taxon>Euteleostomi</taxon>
        <taxon>Lepidosauria</taxon>
        <taxon>Squamata</taxon>
        <taxon>Bifurcata</taxon>
        <taxon>Gekkota</taxon>
        <taxon>Gekkonidae</taxon>
        <taxon>Gekkoninae</taxon>
        <taxon>Gekko</taxon>
    </lineage>
</organism>
<keyword evidence="2 10" id="KW-1003">Cell membrane</keyword>
<evidence type="ECO:0000256" key="9">
    <source>
        <dbReference type="RuleBase" id="RU000688"/>
    </source>
</evidence>
<keyword evidence="9" id="KW-0675">Receptor</keyword>
<dbReference type="RefSeq" id="XP_015273781.1">
    <property type="nucleotide sequence ID" value="XM_015418295.1"/>
</dbReference>
<dbReference type="PANTHER" id="PTHR26453">
    <property type="entry name" value="OLFACTORY RECEPTOR"/>
    <property type="match status" value="1"/>
</dbReference>
<dbReference type="PRINTS" id="PR00237">
    <property type="entry name" value="GPCRRHODOPSN"/>
</dbReference>
<evidence type="ECO:0000313" key="12">
    <source>
        <dbReference type="Proteomes" id="UP000694871"/>
    </source>
</evidence>
<keyword evidence="9" id="KW-0297">G-protein coupled receptor</keyword>
<dbReference type="PROSITE" id="PS50262">
    <property type="entry name" value="G_PROTEIN_RECEP_F1_2"/>
    <property type="match status" value="1"/>
</dbReference>
<evidence type="ECO:0000256" key="4">
    <source>
        <dbReference type="ARBA" id="ARBA00022692"/>
    </source>
</evidence>
<dbReference type="PROSITE" id="PS00237">
    <property type="entry name" value="G_PROTEIN_RECEP_F1_1"/>
    <property type="match status" value="1"/>
</dbReference>
<keyword evidence="4 9" id="KW-0812">Transmembrane</keyword>
<feature type="transmembrane region" description="Helical" evidence="10">
    <location>
        <begin position="277"/>
        <end position="299"/>
    </location>
</feature>
<dbReference type="InterPro" id="IPR000276">
    <property type="entry name" value="GPCR_Rhodpsn"/>
</dbReference>
<evidence type="ECO:0000256" key="10">
    <source>
        <dbReference type="RuleBase" id="RU363047"/>
    </source>
</evidence>
<proteinExistence type="inferred from homology"/>
<keyword evidence="7 10" id="KW-0472">Membrane</keyword>
<dbReference type="Proteomes" id="UP000694871">
    <property type="component" value="Unplaced"/>
</dbReference>
<name>A0ABM1KJ94_GEKJA</name>
<evidence type="ECO:0000256" key="7">
    <source>
        <dbReference type="ARBA" id="ARBA00023136"/>
    </source>
</evidence>
<dbReference type="CDD" id="cd15431">
    <property type="entry name" value="7tmA_OR13H-like"/>
    <property type="match status" value="1"/>
</dbReference>
<dbReference type="Gene3D" id="1.20.1070.10">
    <property type="entry name" value="Rhodopsin 7-helix transmembrane proteins"/>
    <property type="match status" value="1"/>
</dbReference>